<comment type="caution">
    <text evidence="1">The sequence shown here is derived from an EMBL/GenBank/DDBJ whole genome shotgun (WGS) entry which is preliminary data.</text>
</comment>
<dbReference type="AlphaFoldDB" id="A0A6A4RFR7"/>
<protein>
    <submittedName>
        <fullName evidence="1">DUF1127 domain-containing protein</fullName>
    </submittedName>
</protein>
<proteinExistence type="predicted"/>
<dbReference type="EMBL" id="WSFO01000008">
    <property type="protein sequence ID" value="KAE9628844.1"/>
    <property type="molecule type" value="Genomic_DNA"/>
</dbReference>
<evidence type="ECO:0000313" key="2">
    <source>
        <dbReference type="Proteomes" id="UP000441586"/>
    </source>
</evidence>
<organism evidence="1 2">
    <name type="scientific">Parasedimentitalea maritima</name>
    <dbReference type="NCBI Taxonomy" id="2578117"/>
    <lineage>
        <taxon>Bacteria</taxon>
        <taxon>Pseudomonadati</taxon>
        <taxon>Pseudomonadota</taxon>
        <taxon>Alphaproteobacteria</taxon>
        <taxon>Rhodobacterales</taxon>
        <taxon>Paracoccaceae</taxon>
        <taxon>Parasedimentitalea</taxon>
    </lineage>
</organism>
<gene>
    <name evidence="1" type="ORF">GP644_13840</name>
</gene>
<sequence length="75" mass="8432">MDEPMEYAIPSQSATMNLSGRFQTILANVRAARARKAAFNRAYAELQSLTEDELIEFGMHRSDLAEIARQQVDAD</sequence>
<dbReference type="Proteomes" id="UP000441586">
    <property type="component" value="Unassembled WGS sequence"/>
</dbReference>
<evidence type="ECO:0000313" key="1">
    <source>
        <dbReference type="EMBL" id="KAE9628844.1"/>
    </source>
</evidence>
<reference evidence="1 2" key="1">
    <citation type="submission" date="2019-12" db="EMBL/GenBank/DDBJ databases">
        <authorList>
            <person name="Zhang Y.-J."/>
        </authorList>
    </citation>
    <scope>NUCLEOTIDE SEQUENCE [LARGE SCALE GENOMIC DNA]</scope>
    <source>
        <strain evidence="1 2">H18S-6</strain>
    </source>
</reference>
<name>A0A6A4RFR7_9RHOB</name>
<accession>A0A6A4RFR7</accession>